<keyword evidence="3" id="KW-1185">Reference proteome</keyword>
<organism evidence="2 3">
    <name type="scientific">Portunus trituberculatus</name>
    <name type="common">Swimming crab</name>
    <name type="synonym">Neptunus trituberculatus</name>
    <dbReference type="NCBI Taxonomy" id="210409"/>
    <lineage>
        <taxon>Eukaryota</taxon>
        <taxon>Metazoa</taxon>
        <taxon>Ecdysozoa</taxon>
        <taxon>Arthropoda</taxon>
        <taxon>Crustacea</taxon>
        <taxon>Multicrustacea</taxon>
        <taxon>Malacostraca</taxon>
        <taxon>Eumalacostraca</taxon>
        <taxon>Eucarida</taxon>
        <taxon>Decapoda</taxon>
        <taxon>Pleocyemata</taxon>
        <taxon>Brachyura</taxon>
        <taxon>Eubrachyura</taxon>
        <taxon>Portunoidea</taxon>
        <taxon>Portunidae</taxon>
        <taxon>Portuninae</taxon>
        <taxon>Portunus</taxon>
    </lineage>
</organism>
<accession>A0A5B7GB17</accession>
<name>A0A5B7GB17_PORTR</name>
<evidence type="ECO:0000256" key="1">
    <source>
        <dbReference type="SAM" id="MobiDB-lite"/>
    </source>
</evidence>
<protein>
    <submittedName>
        <fullName evidence="2">Uncharacterized protein</fullName>
    </submittedName>
</protein>
<gene>
    <name evidence="2" type="ORF">E2C01_048446</name>
</gene>
<comment type="caution">
    <text evidence="2">The sequence shown here is derived from an EMBL/GenBank/DDBJ whole genome shotgun (WGS) entry which is preliminary data.</text>
</comment>
<dbReference type="Proteomes" id="UP000324222">
    <property type="component" value="Unassembled WGS sequence"/>
</dbReference>
<feature type="compositionally biased region" description="Basic and acidic residues" evidence="1">
    <location>
        <begin position="52"/>
        <end position="63"/>
    </location>
</feature>
<reference evidence="2 3" key="1">
    <citation type="submission" date="2019-05" db="EMBL/GenBank/DDBJ databases">
        <title>Another draft genome of Portunus trituberculatus and its Hox gene families provides insights of decapod evolution.</title>
        <authorList>
            <person name="Jeong J.-H."/>
            <person name="Song I."/>
            <person name="Kim S."/>
            <person name="Choi T."/>
            <person name="Kim D."/>
            <person name="Ryu S."/>
            <person name="Kim W."/>
        </authorList>
    </citation>
    <scope>NUCLEOTIDE SEQUENCE [LARGE SCALE GENOMIC DNA]</scope>
    <source>
        <tissue evidence="2">Muscle</tissue>
    </source>
</reference>
<dbReference type="EMBL" id="VSRR010012425">
    <property type="protein sequence ID" value="MPC54525.1"/>
    <property type="molecule type" value="Genomic_DNA"/>
</dbReference>
<evidence type="ECO:0000313" key="2">
    <source>
        <dbReference type="EMBL" id="MPC54525.1"/>
    </source>
</evidence>
<feature type="region of interest" description="Disordered" evidence="1">
    <location>
        <begin position="1"/>
        <end position="89"/>
    </location>
</feature>
<proteinExistence type="predicted"/>
<dbReference type="AlphaFoldDB" id="A0A5B7GB17"/>
<evidence type="ECO:0000313" key="3">
    <source>
        <dbReference type="Proteomes" id="UP000324222"/>
    </source>
</evidence>
<feature type="compositionally biased region" description="Polar residues" evidence="1">
    <location>
        <begin position="64"/>
        <end position="89"/>
    </location>
</feature>
<sequence length="89" mass="9839">MHLAGRPRPSSARHSLTPSLTPCVPTRSSRGAPAIGTHITWTRRQRRSLGRSGDERAEGRERNSGGNVSVIKAQQNSRQELQKHSLTFL</sequence>